<comment type="caution">
    <text evidence="3">The sequence shown here is derived from an EMBL/GenBank/DDBJ whole genome shotgun (WGS) entry which is preliminary data.</text>
</comment>
<dbReference type="InterPro" id="IPR029063">
    <property type="entry name" value="SAM-dependent_MTases_sf"/>
</dbReference>
<evidence type="ECO:0000259" key="2">
    <source>
        <dbReference type="Pfam" id="PF05050"/>
    </source>
</evidence>
<dbReference type="InterPro" id="IPR052514">
    <property type="entry name" value="SAM-dependent_MTase"/>
</dbReference>
<feature type="compositionally biased region" description="Acidic residues" evidence="1">
    <location>
        <begin position="107"/>
        <end position="125"/>
    </location>
</feature>
<dbReference type="Gene3D" id="3.40.50.150">
    <property type="entry name" value="Vaccinia Virus protein VP39"/>
    <property type="match status" value="1"/>
</dbReference>
<dbReference type="SUPFAM" id="SSF53335">
    <property type="entry name" value="S-adenosyl-L-methionine-dependent methyltransferases"/>
    <property type="match status" value="1"/>
</dbReference>
<dbReference type="EMBL" id="JALLBG020000046">
    <property type="protein sequence ID" value="KAL3770050.1"/>
    <property type="molecule type" value="Genomic_DNA"/>
</dbReference>
<organism evidence="3 4">
    <name type="scientific">Discostella pseudostelligera</name>
    <dbReference type="NCBI Taxonomy" id="259834"/>
    <lineage>
        <taxon>Eukaryota</taxon>
        <taxon>Sar</taxon>
        <taxon>Stramenopiles</taxon>
        <taxon>Ochrophyta</taxon>
        <taxon>Bacillariophyta</taxon>
        <taxon>Coscinodiscophyceae</taxon>
        <taxon>Thalassiosirophycidae</taxon>
        <taxon>Stephanodiscales</taxon>
        <taxon>Stephanodiscaceae</taxon>
        <taxon>Discostella</taxon>
    </lineage>
</organism>
<dbReference type="Pfam" id="PF05050">
    <property type="entry name" value="Methyltransf_21"/>
    <property type="match status" value="1"/>
</dbReference>
<gene>
    <name evidence="3" type="ORF">ACHAWU_005877</name>
</gene>
<reference evidence="3 4" key="1">
    <citation type="submission" date="2024-10" db="EMBL/GenBank/DDBJ databases">
        <title>Updated reference genomes for cyclostephanoid diatoms.</title>
        <authorList>
            <person name="Roberts W.R."/>
            <person name="Alverson A.J."/>
        </authorList>
    </citation>
    <scope>NUCLEOTIDE SEQUENCE [LARGE SCALE GENOMIC DNA]</scope>
    <source>
        <strain evidence="3 4">AJA232-27</strain>
    </source>
</reference>
<dbReference type="Proteomes" id="UP001530293">
    <property type="component" value="Unassembled WGS sequence"/>
</dbReference>
<accession>A0ABD3N1S6</accession>
<evidence type="ECO:0000313" key="3">
    <source>
        <dbReference type="EMBL" id="KAL3770050.1"/>
    </source>
</evidence>
<feature type="region of interest" description="Disordered" evidence="1">
    <location>
        <begin position="94"/>
        <end position="155"/>
    </location>
</feature>
<protein>
    <recommendedName>
        <fullName evidence="2">Methyltransferase FkbM domain-containing protein</fullName>
    </recommendedName>
</protein>
<evidence type="ECO:0000256" key="1">
    <source>
        <dbReference type="SAM" id="MobiDB-lite"/>
    </source>
</evidence>
<feature type="domain" description="Methyltransferase FkbM" evidence="2">
    <location>
        <begin position="278"/>
        <end position="441"/>
    </location>
</feature>
<dbReference type="NCBIfam" id="TIGR01444">
    <property type="entry name" value="fkbM_fam"/>
    <property type="match status" value="1"/>
</dbReference>
<evidence type="ECO:0000313" key="4">
    <source>
        <dbReference type="Proteomes" id="UP001530293"/>
    </source>
</evidence>
<name>A0ABD3N1S6_9STRA</name>
<proteinExistence type="predicted"/>
<dbReference type="AlphaFoldDB" id="A0ABD3N1S6"/>
<dbReference type="PANTHER" id="PTHR34203">
    <property type="entry name" value="METHYLTRANSFERASE, FKBM FAMILY PROTEIN"/>
    <property type="match status" value="1"/>
</dbReference>
<dbReference type="PANTHER" id="PTHR34203:SF15">
    <property type="entry name" value="SLL1173 PROTEIN"/>
    <property type="match status" value="1"/>
</dbReference>
<dbReference type="InterPro" id="IPR006342">
    <property type="entry name" value="FkbM_mtfrase"/>
</dbReference>
<sequence length="506" mass="56343">MSFLKYICLAILTLLVGVLVHVNYLLLQQLGGSTMTSIPNAMTESLMRMTTTTTIKTNQGDDAAYQERLHNLRREVSAMKEEVHKLKGVLDKLKLTQQQQQQQQKGDDEEDEDDDEEEEEEEDDGAGGGEISKHGNSSSQRNDKEPFPRLTCTPEIAQKQASRMNDRFREWWSHSACPDQVWMKDIHQIFETAVGGGDSNNRDPYLILDIGCNKGYTSADFFDALSPGTNMNPHTLVEAIREVAKDMNTKFDRDGGVCNDSKKPLNEDRTTERRVQIHCFEPSPATYNMLKSVRSKLKMSEGSRIGAVWHIHNLGLHDHDGNMSWHSVCANSVGDELCTIVPEDTEGAIRVPVVTVDKFLRKDDGTLPLVHMLKIDAEGLDPAVLAGSTSLLTQSNAMMVMFEFNPGLSEKDDPHGMWGKGGNPPKKLLEVTTWLDALGYDCYIDTRLVDEGERKKGVPDDAPALYRITGDCLVAEPTVRGWANVVCASRKFGNVASMLRDLATIV</sequence>
<keyword evidence="4" id="KW-1185">Reference proteome</keyword>